<comment type="caution">
    <text evidence="3">The sequence shown here is derived from an EMBL/GenBank/DDBJ whole genome shotgun (WGS) entry which is preliminary data.</text>
</comment>
<sequence>MELRISTTCLLALGIDERVFEKDSLLRENALYYGRQFFSTHILCRSTKPRKAEKVGNVVFHSVFARAPLFFPFFAFFAGLRIIRANRGAWMVSSDNPFEIGVVSWMLARYARGKLFLQVHTDVLSPQFWQASWKEYTRFLCAKFVIPRADCIRVVSERIRRSLVESGLRDAKRIEVLPIATDVKRFSGALPSAACNEFLKKYSFRMIAVGRLVDKEKNFSMLLGVMKEFVKISPVAFLAIVGYGPDRNTYDSLVRQNHLENNVIIGSEEEMKAFVCSGGERTVQSPRADDDFLPSFYKSFDACVISSNYEGWNRVAVEAMAAGIPVLMTDVGCAGDVLKDGENGMVVRVNDPSAFLNALIKIYRDPDLRRRLAGEGRKTVESLEFVTRDRYAFQYAEILSHCATYQDTAQK</sequence>
<evidence type="ECO:0000313" key="3">
    <source>
        <dbReference type="EMBL" id="OHA01258.1"/>
    </source>
</evidence>
<dbReference type="Proteomes" id="UP000178710">
    <property type="component" value="Unassembled WGS sequence"/>
</dbReference>
<dbReference type="PANTHER" id="PTHR45947:SF3">
    <property type="entry name" value="SULFOQUINOVOSYL TRANSFERASE SQD2"/>
    <property type="match status" value="1"/>
</dbReference>
<accession>A0A1G2KPC5</accession>
<dbReference type="Gene3D" id="3.40.50.2000">
    <property type="entry name" value="Glycogen Phosphorylase B"/>
    <property type="match status" value="2"/>
</dbReference>
<keyword evidence="1" id="KW-1133">Transmembrane helix</keyword>
<dbReference type="CDD" id="cd03801">
    <property type="entry name" value="GT4_PimA-like"/>
    <property type="match status" value="1"/>
</dbReference>
<proteinExistence type="predicted"/>
<organism evidence="3 4">
    <name type="scientific">Candidatus Sungbacteria bacterium RIFCSPHIGHO2_02_FULL_49_20</name>
    <dbReference type="NCBI Taxonomy" id="1802272"/>
    <lineage>
        <taxon>Bacteria</taxon>
        <taxon>Candidatus Sungiibacteriota</taxon>
    </lineage>
</organism>
<evidence type="ECO:0000256" key="1">
    <source>
        <dbReference type="SAM" id="Phobius"/>
    </source>
</evidence>
<dbReference type="SUPFAM" id="SSF53756">
    <property type="entry name" value="UDP-Glycosyltransferase/glycogen phosphorylase"/>
    <property type="match status" value="1"/>
</dbReference>
<dbReference type="Pfam" id="PF13692">
    <property type="entry name" value="Glyco_trans_1_4"/>
    <property type="match status" value="1"/>
</dbReference>
<dbReference type="GO" id="GO:0016757">
    <property type="term" value="F:glycosyltransferase activity"/>
    <property type="evidence" value="ECO:0007669"/>
    <property type="project" value="TreeGrafter"/>
</dbReference>
<protein>
    <recommendedName>
        <fullName evidence="2">Glycosyltransferase subfamily 4-like N-terminal domain-containing protein</fullName>
    </recommendedName>
</protein>
<keyword evidence="1" id="KW-0472">Membrane</keyword>
<dbReference type="EMBL" id="MHQK01000031">
    <property type="protein sequence ID" value="OHA01258.1"/>
    <property type="molecule type" value="Genomic_DNA"/>
</dbReference>
<name>A0A1G2KPC5_9BACT</name>
<dbReference type="Pfam" id="PF13439">
    <property type="entry name" value="Glyco_transf_4"/>
    <property type="match status" value="1"/>
</dbReference>
<dbReference type="InterPro" id="IPR050194">
    <property type="entry name" value="Glycosyltransferase_grp1"/>
</dbReference>
<dbReference type="InterPro" id="IPR028098">
    <property type="entry name" value="Glyco_trans_4-like_N"/>
</dbReference>
<gene>
    <name evidence="3" type="ORF">A3C12_01435</name>
</gene>
<keyword evidence="1" id="KW-0812">Transmembrane</keyword>
<reference evidence="3 4" key="1">
    <citation type="journal article" date="2016" name="Nat. Commun.">
        <title>Thousands of microbial genomes shed light on interconnected biogeochemical processes in an aquifer system.</title>
        <authorList>
            <person name="Anantharaman K."/>
            <person name="Brown C.T."/>
            <person name="Hug L.A."/>
            <person name="Sharon I."/>
            <person name="Castelle C.J."/>
            <person name="Probst A.J."/>
            <person name="Thomas B.C."/>
            <person name="Singh A."/>
            <person name="Wilkins M.J."/>
            <person name="Karaoz U."/>
            <person name="Brodie E.L."/>
            <person name="Williams K.H."/>
            <person name="Hubbard S.S."/>
            <person name="Banfield J.F."/>
        </authorList>
    </citation>
    <scope>NUCLEOTIDE SEQUENCE [LARGE SCALE GENOMIC DNA]</scope>
</reference>
<feature type="transmembrane region" description="Helical" evidence="1">
    <location>
        <begin position="63"/>
        <end position="83"/>
    </location>
</feature>
<evidence type="ECO:0000259" key="2">
    <source>
        <dbReference type="Pfam" id="PF13439"/>
    </source>
</evidence>
<feature type="domain" description="Glycosyltransferase subfamily 4-like N-terminal" evidence="2">
    <location>
        <begin position="35"/>
        <end position="185"/>
    </location>
</feature>
<dbReference type="PANTHER" id="PTHR45947">
    <property type="entry name" value="SULFOQUINOVOSYL TRANSFERASE SQD2"/>
    <property type="match status" value="1"/>
</dbReference>
<dbReference type="AlphaFoldDB" id="A0A1G2KPC5"/>
<evidence type="ECO:0000313" key="4">
    <source>
        <dbReference type="Proteomes" id="UP000178710"/>
    </source>
</evidence>